<comment type="caution">
    <text evidence="11">The sequence shown here is derived from an EMBL/GenBank/DDBJ whole genome shotgun (WGS) entry which is preliminary data.</text>
</comment>
<dbReference type="InterPro" id="IPR029063">
    <property type="entry name" value="SAM-dependent_MTases_sf"/>
</dbReference>
<keyword evidence="2 11" id="KW-0489">Methyltransferase</keyword>
<dbReference type="CDD" id="cd02440">
    <property type="entry name" value="AdoMet_MTases"/>
    <property type="match status" value="1"/>
</dbReference>
<dbReference type="GO" id="GO:0005737">
    <property type="term" value="C:cytoplasm"/>
    <property type="evidence" value="ECO:0007669"/>
    <property type="project" value="TreeGrafter"/>
</dbReference>
<organism evidence="11 12">
    <name type="scientific">Candidatus Liberibacter europaeus</name>
    <dbReference type="NCBI Taxonomy" id="744859"/>
    <lineage>
        <taxon>Bacteria</taxon>
        <taxon>Pseudomonadati</taxon>
        <taxon>Pseudomonadota</taxon>
        <taxon>Alphaproteobacteria</taxon>
        <taxon>Hyphomicrobiales</taxon>
        <taxon>Rhizobiaceae</taxon>
        <taxon>Liberibacter</taxon>
    </lineage>
</organism>
<evidence type="ECO:0000259" key="10">
    <source>
        <dbReference type="Pfam" id="PF01555"/>
    </source>
</evidence>
<dbReference type="Proteomes" id="UP000240811">
    <property type="component" value="Unassembled WGS sequence"/>
</dbReference>
<comment type="similarity">
    <text evidence="1">Belongs to the N(4)/N(6)-methyltransferase family. N(4) subfamily.</text>
</comment>
<dbReference type="GO" id="GO:0008170">
    <property type="term" value="F:N-methyltransferase activity"/>
    <property type="evidence" value="ECO:0007669"/>
    <property type="project" value="InterPro"/>
</dbReference>
<keyword evidence="5" id="KW-0680">Restriction system</keyword>
<evidence type="ECO:0000313" key="12">
    <source>
        <dbReference type="Proteomes" id="UP000240811"/>
    </source>
</evidence>
<dbReference type="PRINTS" id="PR00508">
    <property type="entry name" value="S21N4MTFRASE"/>
</dbReference>
<evidence type="ECO:0000313" key="11">
    <source>
        <dbReference type="EMBL" id="PTL86115.1"/>
    </source>
</evidence>
<dbReference type="Gene3D" id="3.40.50.150">
    <property type="entry name" value="Vaccinia Virus protein VP39"/>
    <property type="match status" value="2"/>
</dbReference>
<evidence type="ECO:0000256" key="8">
    <source>
        <dbReference type="ARBA" id="ARBA00049120"/>
    </source>
</evidence>
<accession>A0A2T4VWF7</accession>
<protein>
    <recommendedName>
        <fullName evidence="9">Methyltransferase</fullName>
        <ecNumber evidence="9">2.1.1.-</ecNumber>
    </recommendedName>
</protein>
<dbReference type="PANTHER" id="PTHR13370:SF3">
    <property type="entry name" value="TRNA (GUANINE(10)-N2)-METHYLTRANSFERASE HOMOLOG"/>
    <property type="match status" value="1"/>
</dbReference>
<dbReference type="InterPro" id="IPR001091">
    <property type="entry name" value="RM_Methyltransferase"/>
</dbReference>
<evidence type="ECO:0000256" key="1">
    <source>
        <dbReference type="ARBA" id="ARBA00010203"/>
    </source>
</evidence>
<proteinExistence type="inferred from homology"/>
<comment type="catalytic activity">
    <reaction evidence="7">
        <text>a 2'-deoxyadenosine in DNA + S-adenosyl-L-methionine = an N(6)-methyl-2'-deoxyadenosine in DNA + S-adenosyl-L-homocysteine + H(+)</text>
        <dbReference type="Rhea" id="RHEA:15197"/>
        <dbReference type="Rhea" id="RHEA-COMP:12418"/>
        <dbReference type="Rhea" id="RHEA-COMP:12419"/>
        <dbReference type="ChEBI" id="CHEBI:15378"/>
        <dbReference type="ChEBI" id="CHEBI:57856"/>
        <dbReference type="ChEBI" id="CHEBI:59789"/>
        <dbReference type="ChEBI" id="CHEBI:90615"/>
        <dbReference type="ChEBI" id="CHEBI:90616"/>
        <dbReference type="EC" id="2.1.1.72"/>
    </reaction>
</comment>
<evidence type="ECO:0000256" key="5">
    <source>
        <dbReference type="ARBA" id="ARBA00022747"/>
    </source>
</evidence>
<dbReference type="GO" id="GO:0032259">
    <property type="term" value="P:methylation"/>
    <property type="evidence" value="ECO:0007669"/>
    <property type="project" value="UniProtKB-KW"/>
</dbReference>
<dbReference type="EC" id="2.1.1.-" evidence="9"/>
<dbReference type="AlphaFoldDB" id="A0A2T4VWF7"/>
<dbReference type="REBASE" id="266127">
    <property type="entry name" value="M.LeuASNZ1ORF5245P"/>
</dbReference>
<dbReference type="GO" id="GO:0003677">
    <property type="term" value="F:DNA binding"/>
    <property type="evidence" value="ECO:0007669"/>
    <property type="project" value="UniProtKB-KW"/>
</dbReference>
<sequence>MSRYDDRNKLNDLTGKEWLKLTSSFRTTEKCKDDKEAMKHPAPFLIKDIEKLISMFTKQSMTVLDMFCGSGTTLLSACNLKRKGIGIDINQKYRELALNRLKAKNYQEGIDFDYLVGDAIDVLKTIDSVDYVITSPPYHNILRNTADGIRSDKTAKGFRNGGRTGIVYYSENENDLGNKATYQDFLHSLGKIMEIAYKLLKHKKYCTIVISDFTVEKQEVNVQGDVVNLMSDIGFEFSGTTVLLQPNKPLYPFGYPYAYKINHHHQNLITFRKKI</sequence>
<dbReference type="GO" id="GO:0009307">
    <property type="term" value="P:DNA restriction-modification system"/>
    <property type="evidence" value="ECO:0007669"/>
    <property type="project" value="UniProtKB-KW"/>
</dbReference>
<keyword evidence="4" id="KW-0949">S-adenosyl-L-methionine</keyword>
<dbReference type="GO" id="GO:0009007">
    <property type="term" value="F:site-specific DNA-methyltransferase (adenine-specific) activity"/>
    <property type="evidence" value="ECO:0007669"/>
    <property type="project" value="UniProtKB-EC"/>
</dbReference>
<evidence type="ECO:0000256" key="7">
    <source>
        <dbReference type="ARBA" id="ARBA00047942"/>
    </source>
</evidence>
<keyword evidence="3 11" id="KW-0808">Transferase</keyword>
<evidence type="ECO:0000256" key="3">
    <source>
        <dbReference type="ARBA" id="ARBA00022679"/>
    </source>
</evidence>
<gene>
    <name evidence="11" type="ORF">C4617_05245</name>
</gene>
<keyword evidence="6" id="KW-0238">DNA-binding</keyword>
<evidence type="ECO:0000256" key="2">
    <source>
        <dbReference type="ARBA" id="ARBA00022603"/>
    </source>
</evidence>
<dbReference type="InterPro" id="IPR002941">
    <property type="entry name" value="DNA_methylase_N4/N6"/>
</dbReference>
<dbReference type="GO" id="GO:0015667">
    <property type="term" value="F:site-specific DNA-methyltransferase (cytosine-N4-specific) activity"/>
    <property type="evidence" value="ECO:0007669"/>
    <property type="project" value="UniProtKB-EC"/>
</dbReference>
<evidence type="ECO:0000256" key="9">
    <source>
        <dbReference type="RuleBase" id="RU362026"/>
    </source>
</evidence>
<dbReference type="SUPFAM" id="SSF53335">
    <property type="entry name" value="S-adenosyl-L-methionine-dependent methyltransferases"/>
    <property type="match status" value="2"/>
</dbReference>
<dbReference type="EMBL" id="PSQJ01000008">
    <property type="protein sequence ID" value="PTL86115.1"/>
    <property type="molecule type" value="Genomic_DNA"/>
</dbReference>
<name>A0A2T4VWF7_9HYPH</name>
<reference evidence="12" key="1">
    <citation type="submission" date="2018-02" db="EMBL/GenBank/DDBJ databases">
        <title>Genome sequence of Candidatus Liberibacter europaeus.</title>
        <authorList>
            <person name="Frampton R.A."/>
            <person name="Thompson S.M."/>
            <person name="David C."/>
            <person name="Addison S.M."/>
            <person name="Smith G.R."/>
        </authorList>
    </citation>
    <scope>NUCLEOTIDE SEQUENCE [LARGE SCALE GENOMIC DNA]</scope>
</reference>
<comment type="catalytic activity">
    <reaction evidence="8">
        <text>a 2'-deoxycytidine in DNA + S-adenosyl-L-methionine = an N(4)-methyl-2'-deoxycytidine in DNA + S-adenosyl-L-homocysteine + H(+)</text>
        <dbReference type="Rhea" id="RHEA:16857"/>
        <dbReference type="Rhea" id="RHEA-COMP:11369"/>
        <dbReference type="Rhea" id="RHEA-COMP:13674"/>
        <dbReference type="ChEBI" id="CHEBI:15378"/>
        <dbReference type="ChEBI" id="CHEBI:57856"/>
        <dbReference type="ChEBI" id="CHEBI:59789"/>
        <dbReference type="ChEBI" id="CHEBI:85452"/>
        <dbReference type="ChEBI" id="CHEBI:137933"/>
        <dbReference type="EC" id="2.1.1.113"/>
    </reaction>
</comment>
<dbReference type="PROSITE" id="PS00093">
    <property type="entry name" value="N4_MTASE"/>
    <property type="match status" value="1"/>
</dbReference>
<dbReference type="InterPro" id="IPR017985">
    <property type="entry name" value="MeTrfase_CN4_CS"/>
</dbReference>
<dbReference type="Pfam" id="PF01555">
    <property type="entry name" value="N6_N4_Mtase"/>
    <property type="match status" value="1"/>
</dbReference>
<feature type="domain" description="DNA methylase N-4/N-6" evidence="10">
    <location>
        <begin position="22"/>
        <end position="97"/>
    </location>
</feature>
<evidence type="ECO:0000256" key="6">
    <source>
        <dbReference type="ARBA" id="ARBA00023125"/>
    </source>
</evidence>
<evidence type="ECO:0000256" key="4">
    <source>
        <dbReference type="ARBA" id="ARBA00022691"/>
    </source>
</evidence>
<dbReference type="PANTHER" id="PTHR13370">
    <property type="entry name" value="RNA METHYLASE-RELATED"/>
    <property type="match status" value="1"/>
</dbReference>